<dbReference type="GO" id="GO:0006396">
    <property type="term" value="P:RNA processing"/>
    <property type="evidence" value="ECO:0007669"/>
    <property type="project" value="InterPro"/>
</dbReference>
<protein>
    <recommendedName>
        <fullName evidence="5">Exosome complex component N-terminal domain-containing protein</fullName>
    </recommendedName>
</protein>
<dbReference type="Pfam" id="PF14382">
    <property type="entry name" value="ECR1_N"/>
    <property type="match status" value="1"/>
</dbReference>
<reference evidence="6" key="1">
    <citation type="submission" date="2020-12" db="EMBL/GenBank/DDBJ databases">
        <title>Metabolic potential, ecology and presence of endohyphal bacteria is reflected in genomic diversity of Mucoromycotina.</title>
        <authorList>
            <person name="Muszewska A."/>
            <person name="Okrasinska A."/>
            <person name="Steczkiewicz K."/>
            <person name="Drgas O."/>
            <person name="Orlowska M."/>
            <person name="Perlinska-Lenart U."/>
            <person name="Aleksandrzak-Piekarczyk T."/>
            <person name="Szatraj K."/>
            <person name="Zielenkiewicz U."/>
            <person name="Pilsyk S."/>
            <person name="Malc E."/>
            <person name="Mieczkowski P."/>
            <person name="Kruszewska J.S."/>
            <person name="Biernat P."/>
            <person name="Pawlowska J."/>
        </authorList>
    </citation>
    <scope>NUCLEOTIDE SEQUENCE</scope>
    <source>
        <strain evidence="6">WA0000017839</strain>
    </source>
</reference>
<evidence type="ECO:0000313" key="7">
    <source>
        <dbReference type="Proteomes" id="UP000603453"/>
    </source>
</evidence>
<proteinExistence type="predicted"/>
<dbReference type="PANTHER" id="PTHR12686">
    <property type="entry name" value="3'-5' EXORIBONUCLEASE CSL4-RELATED"/>
    <property type="match status" value="1"/>
</dbReference>
<sequence length="108" mass="11619">MSKKAESVTPGQRLGYAADYTGGPGTYERDGLLYASVVGQRYIDPSKNEQLPTIRVSRDKEQSAVPEVGSVITGKVIALVAVMFCFAYIPEVDEEALMLADAKESGSE</sequence>
<keyword evidence="4" id="KW-0472">Membrane</keyword>
<name>A0A8H7UVJ1_9FUNG</name>
<feature type="region of interest" description="Disordered" evidence="3">
    <location>
        <begin position="1"/>
        <end position="20"/>
    </location>
</feature>
<feature type="transmembrane region" description="Helical" evidence="4">
    <location>
        <begin position="68"/>
        <end position="89"/>
    </location>
</feature>
<dbReference type="GO" id="GO:0005737">
    <property type="term" value="C:cytoplasm"/>
    <property type="evidence" value="ECO:0007669"/>
    <property type="project" value="TreeGrafter"/>
</dbReference>
<dbReference type="SUPFAM" id="SSF110324">
    <property type="entry name" value="Ribosomal L27 protein-like"/>
    <property type="match status" value="1"/>
</dbReference>
<comment type="caution">
    <text evidence="6">The sequence shown here is derived from an EMBL/GenBank/DDBJ whole genome shotgun (WGS) entry which is preliminary data.</text>
</comment>
<dbReference type="AlphaFoldDB" id="A0A8H7UVJ1"/>
<dbReference type="Gene3D" id="2.40.50.100">
    <property type="match status" value="1"/>
</dbReference>
<keyword evidence="7" id="KW-1185">Reference proteome</keyword>
<gene>
    <name evidence="6" type="ORF">INT47_006425</name>
</gene>
<evidence type="ECO:0000256" key="1">
    <source>
        <dbReference type="ARBA" id="ARBA00004604"/>
    </source>
</evidence>
<evidence type="ECO:0000256" key="4">
    <source>
        <dbReference type="SAM" id="Phobius"/>
    </source>
</evidence>
<evidence type="ECO:0000256" key="3">
    <source>
        <dbReference type="SAM" id="MobiDB-lite"/>
    </source>
</evidence>
<dbReference type="GO" id="GO:0000176">
    <property type="term" value="C:nuclear exosome (RNase complex)"/>
    <property type="evidence" value="ECO:0007669"/>
    <property type="project" value="TreeGrafter"/>
</dbReference>
<dbReference type="PANTHER" id="PTHR12686:SF8">
    <property type="entry name" value="EXOSOME COMPLEX COMPONENT CSL4"/>
    <property type="match status" value="1"/>
</dbReference>
<feature type="non-terminal residue" evidence="6">
    <location>
        <position position="1"/>
    </location>
</feature>
<dbReference type="InterPro" id="IPR025721">
    <property type="entry name" value="Exosome_cplx_N_dom"/>
</dbReference>
<dbReference type="OrthoDB" id="440760at2759"/>
<keyword evidence="4" id="KW-0812">Transmembrane</keyword>
<evidence type="ECO:0000256" key="2">
    <source>
        <dbReference type="ARBA" id="ARBA00022835"/>
    </source>
</evidence>
<organism evidence="6 7">
    <name type="scientific">Mucor saturninus</name>
    <dbReference type="NCBI Taxonomy" id="64648"/>
    <lineage>
        <taxon>Eukaryota</taxon>
        <taxon>Fungi</taxon>
        <taxon>Fungi incertae sedis</taxon>
        <taxon>Mucoromycota</taxon>
        <taxon>Mucoromycotina</taxon>
        <taxon>Mucoromycetes</taxon>
        <taxon>Mucorales</taxon>
        <taxon>Mucorineae</taxon>
        <taxon>Mucoraceae</taxon>
        <taxon>Mucor</taxon>
    </lineage>
</organism>
<comment type="subcellular location">
    <subcellularLocation>
        <location evidence="1">Nucleus</location>
        <location evidence="1">Nucleolus</location>
    </subcellularLocation>
</comment>
<accession>A0A8H7UVJ1</accession>
<keyword evidence="2" id="KW-0271">Exosome</keyword>
<dbReference type="InterPro" id="IPR039771">
    <property type="entry name" value="Csl4"/>
</dbReference>
<dbReference type="GO" id="GO:0005730">
    <property type="term" value="C:nucleolus"/>
    <property type="evidence" value="ECO:0007669"/>
    <property type="project" value="UniProtKB-SubCell"/>
</dbReference>
<keyword evidence="4" id="KW-1133">Transmembrane helix</keyword>
<feature type="domain" description="Exosome complex component N-terminal" evidence="5">
    <location>
        <begin position="8"/>
        <end position="43"/>
    </location>
</feature>
<evidence type="ECO:0000313" key="6">
    <source>
        <dbReference type="EMBL" id="KAG2192309.1"/>
    </source>
</evidence>
<dbReference type="EMBL" id="JAEPRD010000298">
    <property type="protein sequence ID" value="KAG2192309.1"/>
    <property type="molecule type" value="Genomic_DNA"/>
</dbReference>
<dbReference type="Proteomes" id="UP000603453">
    <property type="component" value="Unassembled WGS sequence"/>
</dbReference>
<evidence type="ECO:0000259" key="5">
    <source>
        <dbReference type="Pfam" id="PF14382"/>
    </source>
</evidence>